<feature type="binding site" evidence="7">
    <location>
        <position position="214"/>
    </location>
    <ligand>
        <name>substrate</name>
    </ligand>
</feature>
<dbReference type="InterPro" id="IPR017860">
    <property type="entry name" value="Peptidase_M22_CS"/>
</dbReference>
<evidence type="ECO:0000256" key="1">
    <source>
        <dbReference type="ARBA" id="ARBA00022679"/>
    </source>
</evidence>
<keyword evidence="7" id="KW-0963">Cytoplasm</keyword>
<keyword evidence="1 7" id="KW-0808">Transferase</keyword>
<feature type="binding site" evidence="7">
    <location>
        <position position="311"/>
    </location>
    <ligand>
        <name>substrate</name>
    </ligand>
</feature>
<dbReference type="Proteomes" id="UP000006036">
    <property type="component" value="Chromosome 1"/>
</dbReference>
<reference evidence="10" key="1">
    <citation type="submission" date="2008-08" db="EMBL/GenBank/DDBJ databases">
        <title>Annotation of Helicobacter cinaedi strain CCUG 18818.</title>
        <authorList>
            <consortium name="The Broad Institute Genome Sequencing Platform"/>
            <person name="Fox J.G."/>
            <person name="Shen Z."/>
            <person name="Charoenlap N."/>
            <person name="Schauer D.B."/>
            <person name="Ward D."/>
            <person name="Mehta T."/>
            <person name="Young S."/>
            <person name="Jaffe D."/>
            <person name="Gnerre S."/>
            <person name="Berlin A."/>
            <person name="Heiman D."/>
            <person name="Hepburn T."/>
            <person name="Shea T."/>
            <person name="Sykes S."/>
            <person name="Alvarado L."/>
            <person name="Kodira C."/>
            <person name="Borodovsky M."/>
            <person name="Lander E."/>
            <person name="Galagan J."/>
            <person name="Nusbaum C."/>
            <person name="Birren B."/>
        </authorList>
    </citation>
    <scope>NUCLEOTIDE SEQUENCE</scope>
    <source>
        <strain evidence="10">CCUG 18818</strain>
    </source>
</reference>
<evidence type="ECO:0000256" key="6">
    <source>
        <dbReference type="ARBA" id="ARBA00048117"/>
    </source>
</evidence>
<dbReference type="PANTHER" id="PTHR11735:SF6">
    <property type="entry name" value="TRNA N6-ADENOSINE THREONYLCARBAMOYLTRANSFERASE, MITOCHONDRIAL"/>
    <property type="match status" value="1"/>
</dbReference>
<name>A0AAI8MNQ5_9HELI</name>
<feature type="binding site" evidence="7">
    <location>
        <position position="201"/>
    </location>
    <ligand>
        <name>substrate</name>
    </ligand>
</feature>
<feature type="binding site" evidence="7">
    <location>
        <position position="115"/>
    </location>
    <ligand>
        <name>Fe cation</name>
        <dbReference type="ChEBI" id="CHEBI:24875"/>
    </ligand>
</feature>
<accession>A0AAI8MNQ5</accession>
<feature type="binding site" evidence="7">
    <location>
        <position position="218"/>
    </location>
    <ligand>
        <name>substrate</name>
    </ligand>
</feature>
<comment type="similarity">
    <text evidence="7">Belongs to the KAE1 / TsaD family.</text>
</comment>
<dbReference type="GO" id="GO:0005737">
    <property type="term" value="C:cytoplasm"/>
    <property type="evidence" value="ECO:0007669"/>
    <property type="project" value="UniProtKB-SubCell"/>
</dbReference>
<proteinExistence type="inferred from homology"/>
<dbReference type="InterPro" id="IPR022450">
    <property type="entry name" value="TsaD"/>
</dbReference>
<evidence type="ECO:0000313" key="9">
    <source>
        <dbReference type="EMBL" id="BAM32272.1"/>
    </source>
</evidence>
<dbReference type="SUPFAM" id="SSF53067">
    <property type="entry name" value="Actin-like ATPase domain"/>
    <property type="match status" value="2"/>
</dbReference>
<evidence type="ECO:0000313" key="12">
    <source>
        <dbReference type="Proteomes" id="UP000006036"/>
    </source>
</evidence>
<dbReference type="InterPro" id="IPR043129">
    <property type="entry name" value="ATPase_NBD"/>
</dbReference>
<keyword evidence="2 7" id="KW-0819">tRNA processing</keyword>
<evidence type="ECO:0000256" key="3">
    <source>
        <dbReference type="ARBA" id="ARBA00022723"/>
    </source>
</evidence>
<dbReference type="KEGG" id="hcb:HCBAA847_1034"/>
<dbReference type="Pfam" id="PF00814">
    <property type="entry name" value="TsaD"/>
    <property type="match status" value="2"/>
</dbReference>
<dbReference type="Gene3D" id="3.30.420.40">
    <property type="match status" value="2"/>
</dbReference>
<dbReference type="RefSeq" id="WP_002956688.1">
    <property type="nucleotide sequence ID" value="NC_020555.1"/>
</dbReference>
<reference evidence="9" key="3">
    <citation type="submission" date="2012-07" db="EMBL/GenBank/DDBJ databases">
        <authorList>
            <person name="Akiyama T."/>
            <person name="Takeshita N."/>
            <person name="Ohmagari N."/>
            <person name="Kirikae T."/>
        </authorList>
    </citation>
    <scope>NUCLEOTIDE SEQUENCE</scope>
    <source>
        <strain evidence="9">ATCC BAA-847</strain>
    </source>
</reference>
<evidence type="ECO:0000256" key="2">
    <source>
        <dbReference type="ARBA" id="ARBA00022694"/>
    </source>
</evidence>
<dbReference type="PANTHER" id="PTHR11735">
    <property type="entry name" value="TRNA N6-ADENOSINE THREONYLCARBAMOYLTRANSFERASE"/>
    <property type="match status" value="1"/>
</dbReference>
<comment type="subcellular location">
    <subcellularLocation>
        <location evidence="7">Cytoplasm</location>
    </subcellularLocation>
</comment>
<dbReference type="InterPro" id="IPR017861">
    <property type="entry name" value="KAE1/TsaD"/>
</dbReference>
<evidence type="ECO:0000313" key="10">
    <source>
        <dbReference type="EMBL" id="EFR46817.1"/>
    </source>
</evidence>
<evidence type="ECO:0000259" key="8">
    <source>
        <dbReference type="Pfam" id="PF00814"/>
    </source>
</evidence>
<dbReference type="PRINTS" id="PR00789">
    <property type="entry name" value="OSIALOPTASE"/>
</dbReference>
<evidence type="ECO:0000313" key="11">
    <source>
        <dbReference type="Proteomes" id="UP000005755"/>
    </source>
</evidence>
<dbReference type="GO" id="GO:0002949">
    <property type="term" value="P:tRNA threonylcarbamoyladenosine modification"/>
    <property type="evidence" value="ECO:0007669"/>
    <property type="project" value="UniProtKB-UniRule"/>
</dbReference>
<gene>
    <name evidence="9" type="primary">gcp</name>
    <name evidence="7" type="synonym">tsaD</name>
    <name evidence="9" type="ORF">HCBAA847_1034</name>
    <name evidence="10" type="ORF">HCCG_01364</name>
</gene>
<dbReference type="PROSITE" id="PS01016">
    <property type="entry name" value="GLYCOPROTEASE"/>
    <property type="match status" value="1"/>
</dbReference>
<dbReference type="GO" id="GO:0005506">
    <property type="term" value="F:iron ion binding"/>
    <property type="evidence" value="ECO:0007669"/>
    <property type="project" value="UniProtKB-UniRule"/>
</dbReference>
<dbReference type="HAMAP" id="MF_01445">
    <property type="entry name" value="TsaD"/>
    <property type="match status" value="1"/>
</dbReference>
<evidence type="ECO:0000256" key="5">
    <source>
        <dbReference type="ARBA" id="ARBA00023315"/>
    </source>
</evidence>
<organism evidence="9 12">
    <name type="scientific">Helicobacter cinaedi CCUG 18818 = ATCC BAA-847</name>
    <dbReference type="NCBI Taxonomy" id="537971"/>
    <lineage>
        <taxon>Bacteria</taxon>
        <taxon>Pseudomonadati</taxon>
        <taxon>Campylobacterota</taxon>
        <taxon>Epsilonproteobacteria</taxon>
        <taxon>Campylobacterales</taxon>
        <taxon>Helicobacteraceae</taxon>
        <taxon>Helicobacter</taxon>
    </lineage>
</organism>
<reference evidence="11" key="4">
    <citation type="journal article" date="2014" name="Genome Announc.">
        <title>Draft genome sequences of six enterohepatic helicobacter species isolated from humans and one from rhesus macaques.</title>
        <authorList>
            <person name="Shen Z."/>
            <person name="Sheh A."/>
            <person name="Young S.K."/>
            <person name="Abouelliel A."/>
            <person name="Ward D.V."/>
            <person name="Earl A.M."/>
            <person name="Fox J.G."/>
        </authorList>
    </citation>
    <scope>NUCLEOTIDE SEQUENCE [LARGE SCALE GENOMIC DNA]</scope>
    <source>
        <strain evidence="11">CCUG 18818</strain>
    </source>
</reference>
<dbReference type="GeneID" id="66539436"/>
<comment type="function">
    <text evidence="7">Required for the formation of a threonylcarbamoyl group on adenosine at position 37 (t(6)A37) in tRNAs that read codons beginning with adenine. Is involved in the transfer of the threonylcarbamoyl moiety of threonylcarbamoyl-AMP (TC-AMP) to the N6 group of A37, together with TsaE and TsaB. TsaD likely plays a direct catalytic role in this reaction.</text>
</comment>
<dbReference type="AlphaFoldDB" id="A0AAI8MNQ5"/>
<keyword evidence="11" id="KW-1185">Reference proteome</keyword>
<protein>
    <recommendedName>
        <fullName evidence="7">tRNA N6-adenosine threonylcarbamoyltransferase</fullName>
        <ecNumber evidence="7">2.3.1.234</ecNumber>
    </recommendedName>
    <alternativeName>
        <fullName evidence="7">N6-L-threonylcarbamoyladenine synthase</fullName>
        <shortName evidence="7">t(6)A synthase</shortName>
    </alternativeName>
    <alternativeName>
        <fullName evidence="7">t(6)A37 threonylcarbamoyladenosine biosynthesis protein TsaD</fullName>
    </alternativeName>
    <alternativeName>
        <fullName evidence="7">tRNA threonylcarbamoyladenosine biosynthesis protein TsaD</fullName>
    </alternativeName>
</protein>
<reference evidence="9 12" key="2">
    <citation type="journal article" date="2012" name="J. Bacteriol.">
        <title>Complete Genome Sequence of Helicobacter cinaedi Type Strain ATCC BAA-847.</title>
        <authorList>
            <person name="Miyoshi-Akiyama T."/>
            <person name="Takeshita N."/>
            <person name="Ohmagari N."/>
            <person name="Kirikae T."/>
        </authorList>
    </citation>
    <scope>NUCLEOTIDE SEQUENCE [LARGE SCALE GENOMIC DNA]</scope>
    <source>
        <strain evidence="9 12">ATCC BAA-847</strain>
    </source>
</reference>
<feature type="binding site" evidence="7">
    <location>
        <position position="111"/>
    </location>
    <ligand>
        <name>Fe cation</name>
        <dbReference type="ChEBI" id="CHEBI:24875"/>
    </ligand>
</feature>
<dbReference type="Proteomes" id="UP000005755">
    <property type="component" value="Unassembled WGS sequence"/>
</dbReference>
<dbReference type="GO" id="GO:0061711">
    <property type="term" value="F:tRNA N(6)-L-threonylcarbamoyladenine synthase activity"/>
    <property type="evidence" value="ECO:0007669"/>
    <property type="project" value="UniProtKB-EC"/>
</dbReference>
<sequence>MILSIESSCDDSSLALTRIIDKKLIYHIKISQDSEHSTYGGIVPEIASRLHAKRLPEILKKLKMFLNNDLSLIKAVAVTTRPGLSVTLIEGLMMAKTLCLGLQIPLICVNHLKGHIYSLCISKDFATDSAKDSRKNAPPPLLESHLKSHTESLLESRQNKQDSLGVLLVSGGHTQILQVNDFHHISIIAQSLDDSFGESFDKVAKHLNLGYPGGPQVERYAKNCEINQYKPYEFPIPLLHNKKLEFSFSGLKNAVRLAIQEMEQPLSLQDIASISKGFQNAACEHIVRKTRLFFQHFEGKYFAIVGGASANTYLRERMSELCNEFDKELYLADLEFCSDNAAMIGRVGVEHYLRDEFTPLLEAQIAPKSLKGDFVESATF</sequence>
<comment type="cofactor">
    <cofactor evidence="7">
        <name>Fe(2+)</name>
        <dbReference type="ChEBI" id="CHEBI:29033"/>
    </cofactor>
    <text evidence="7">Binds 1 Fe(2+) ion per subunit.</text>
</comment>
<dbReference type="EC" id="2.3.1.234" evidence="7"/>
<feature type="binding site" evidence="7">
    <location>
        <begin position="168"/>
        <end position="172"/>
    </location>
    <ligand>
        <name>substrate</name>
    </ligand>
</feature>
<dbReference type="EMBL" id="AP012492">
    <property type="protein sequence ID" value="BAM32272.1"/>
    <property type="molecule type" value="Genomic_DNA"/>
</dbReference>
<feature type="binding site" evidence="7">
    <location>
        <position position="339"/>
    </location>
    <ligand>
        <name>Fe cation</name>
        <dbReference type="ChEBI" id="CHEBI:24875"/>
    </ligand>
</feature>
<evidence type="ECO:0000256" key="7">
    <source>
        <dbReference type="HAMAP-Rule" id="MF_01445"/>
    </source>
</evidence>
<comment type="catalytic activity">
    <reaction evidence="6 7">
        <text>L-threonylcarbamoyladenylate + adenosine(37) in tRNA = N(6)-L-threonylcarbamoyladenosine(37) in tRNA + AMP + H(+)</text>
        <dbReference type="Rhea" id="RHEA:37059"/>
        <dbReference type="Rhea" id="RHEA-COMP:10162"/>
        <dbReference type="Rhea" id="RHEA-COMP:10163"/>
        <dbReference type="ChEBI" id="CHEBI:15378"/>
        <dbReference type="ChEBI" id="CHEBI:73682"/>
        <dbReference type="ChEBI" id="CHEBI:74411"/>
        <dbReference type="ChEBI" id="CHEBI:74418"/>
        <dbReference type="ChEBI" id="CHEBI:456215"/>
        <dbReference type="EC" id="2.3.1.234"/>
    </reaction>
</comment>
<keyword evidence="4 7" id="KW-0408">Iron</keyword>
<keyword evidence="3 7" id="KW-0479">Metal-binding</keyword>
<keyword evidence="5 7" id="KW-0012">Acyltransferase</keyword>
<feature type="domain" description="Gcp-like" evidence="8">
    <location>
        <begin position="144"/>
        <end position="345"/>
    </location>
</feature>
<dbReference type="EMBL" id="DS990392">
    <property type="protein sequence ID" value="EFR46817.1"/>
    <property type="molecule type" value="Genomic_DNA"/>
</dbReference>
<feature type="domain" description="Gcp-like" evidence="8">
    <location>
        <begin position="24"/>
        <end position="122"/>
    </location>
</feature>
<dbReference type="InterPro" id="IPR000905">
    <property type="entry name" value="Gcp-like_dom"/>
</dbReference>
<evidence type="ECO:0000256" key="4">
    <source>
        <dbReference type="ARBA" id="ARBA00023004"/>
    </source>
</evidence>